<sequence>MQILIDATKNDRLEINIDITMPKLSCDVLSLDTIDVSGKSQYDIRHSVHKISLDESGKEISPPMKHLVNAATKANDTEENCGSCYGAQSEGRKCCNTCQDVLDAYKDKGWATVDLSSFKQCIKEGRNKKGGCRFIGSVEVNKVAGSFHITPGQTMEFLNTHVHDLSNLNLEEFDFQHRIDRLVFGAPYPGLVSPLSGTHSTYNVTSPSQFYFLKLVPTIYSNEDQSSLASYQYSVTSLQKSTRYSRNLMSKQKEEGSGDAGIFFQYEISPVLVRISSERRSFLHFLVNTCAIIGGIYTVASMIDALLYRSSCFFVKID</sequence>
<dbReference type="InterPro" id="IPR012936">
    <property type="entry name" value="Erv_C"/>
</dbReference>
<evidence type="ECO:0000256" key="8">
    <source>
        <dbReference type="SAM" id="Phobius"/>
    </source>
</evidence>
<organism evidence="11 12">
    <name type="scientific">Cichlidogyrus casuarinus</name>
    <dbReference type="NCBI Taxonomy" id="1844966"/>
    <lineage>
        <taxon>Eukaryota</taxon>
        <taxon>Metazoa</taxon>
        <taxon>Spiralia</taxon>
        <taxon>Lophotrochozoa</taxon>
        <taxon>Platyhelminthes</taxon>
        <taxon>Monogenea</taxon>
        <taxon>Monopisthocotylea</taxon>
        <taxon>Dactylogyridea</taxon>
        <taxon>Ancyrocephalidae</taxon>
        <taxon>Cichlidogyrus</taxon>
    </lineage>
</organism>
<dbReference type="GO" id="GO:0033116">
    <property type="term" value="C:endoplasmic reticulum-Golgi intermediate compartment membrane"/>
    <property type="evidence" value="ECO:0007669"/>
    <property type="project" value="UniProtKB-SubCell"/>
</dbReference>
<dbReference type="AlphaFoldDB" id="A0ABD2Q4Q4"/>
<evidence type="ECO:0000256" key="7">
    <source>
        <dbReference type="ARBA" id="ARBA00040493"/>
    </source>
</evidence>
<dbReference type="Pfam" id="PF13850">
    <property type="entry name" value="ERGIC_N"/>
    <property type="match status" value="1"/>
</dbReference>
<name>A0ABD2Q4Q4_9PLAT</name>
<dbReference type="Proteomes" id="UP001626550">
    <property type="component" value="Unassembled WGS sequence"/>
</dbReference>
<keyword evidence="5 8" id="KW-1133">Transmembrane helix</keyword>
<keyword evidence="6 8" id="KW-0472">Membrane</keyword>
<evidence type="ECO:0000259" key="10">
    <source>
        <dbReference type="Pfam" id="PF13850"/>
    </source>
</evidence>
<evidence type="ECO:0000256" key="1">
    <source>
        <dbReference type="ARBA" id="ARBA00004257"/>
    </source>
</evidence>
<dbReference type="GO" id="GO:0005794">
    <property type="term" value="C:Golgi apparatus"/>
    <property type="evidence" value="ECO:0007669"/>
    <property type="project" value="UniProtKB-SubCell"/>
</dbReference>
<dbReference type="PANTHER" id="PTHR10984">
    <property type="entry name" value="ENDOPLASMIC RETICULUM-GOLGI INTERMEDIATE COMPARTMENT PROTEIN"/>
    <property type="match status" value="1"/>
</dbReference>
<reference evidence="11 12" key="1">
    <citation type="submission" date="2024-11" db="EMBL/GenBank/DDBJ databases">
        <title>Adaptive evolution of stress response genes in parasites aligns with host niche diversity.</title>
        <authorList>
            <person name="Hahn C."/>
            <person name="Resl P."/>
        </authorList>
    </citation>
    <scope>NUCLEOTIDE SEQUENCE [LARGE SCALE GENOMIC DNA]</scope>
    <source>
        <strain evidence="11">EGGRZ-B1_66</strain>
        <tissue evidence="11">Body</tissue>
    </source>
</reference>
<keyword evidence="12" id="KW-1185">Reference proteome</keyword>
<accession>A0ABD2Q4Q4</accession>
<evidence type="ECO:0000256" key="4">
    <source>
        <dbReference type="ARBA" id="ARBA00022692"/>
    </source>
</evidence>
<comment type="subcellular location">
    <subcellularLocation>
        <location evidence="2">Endoplasmic reticulum-Golgi intermediate compartment membrane</location>
        <topology evidence="2">Multi-pass membrane protein</topology>
    </subcellularLocation>
    <subcellularLocation>
        <location evidence="1">Golgi apparatus</location>
        <location evidence="1">cis-Golgi network membrane</location>
        <topology evidence="1">Multi-pass membrane protein</topology>
    </subcellularLocation>
</comment>
<dbReference type="Pfam" id="PF07970">
    <property type="entry name" value="COPIIcoated_ERV"/>
    <property type="match status" value="1"/>
</dbReference>
<evidence type="ECO:0000256" key="3">
    <source>
        <dbReference type="ARBA" id="ARBA00005648"/>
    </source>
</evidence>
<evidence type="ECO:0000256" key="2">
    <source>
        <dbReference type="ARBA" id="ARBA00004457"/>
    </source>
</evidence>
<proteinExistence type="inferred from homology"/>
<dbReference type="InterPro" id="IPR039542">
    <property type="entry name" value="Erv_N"/>
</dbReference>
<evidence type="ECO:0000256" key="6">
    <source>
        <dbReference type="ARBA" id="ARBA00023136"/>
    </source>
</evidence>
<dbReference type="InterPro" id="IPR045888">
    <property type="entry name" value="Erv"/>
</dbReference>
<evidence type="ECO:0000313" key="12">
    <source>
        <dbReference type="Proteomes" id="UP001626550"/>
    </source>
</evidence>
<evidence type="ECO:0000313" key="11">
    <source>
        <dbReference type="EMBL" id="KAL3313161.1"/>
    </source>
</evidence>
<comment type="caution">
    <text evidence="11">The sequence shown here is derived from an EMBL/GenBank/DDBJ whole genome shotgun (WGS) entry which is preliminary data.</text>
</comment>
<gene>
    <name evidence="11" type="primary">ERGIC3</name>
    <name evidence="11" type="ORF">Ciccas_008243</name>
</gene>
<evidence type="ECO:0000256" key="5">
    <source>
        <dbReference type="ARBA" id="ARBA00022989"/>
    </source>
</evidence>
<dbReference type="EMBL" id="JBJKFK010001418">
    <property type="protein sequence ID" value="KAL3313161.1"/>
    <property type="molecule type" value="Genomic_DNA"/>
</dbReference>
<feature type="domain" description="Endoplasmic reticulum vesicle transporter C-terminal" evidence="9">
    <location>
        <begin position="84"/>
        <end position="304"/>
    </location>
</feature>
<keyword evidence="4 8" id="KW-0812">Transmembrane</keyword>
<dbReference type="PANTHER" id="PTHR10984:SF25">
    <property type="entry name" value="ENDOPLASMIC RETICULUM-GOLGI INTERMEDIATE COMPARTMENT PROTEIN 3"/>
    <property type="match status" value="1"/>
</dbReference>
<feature type="domain" description="Endoplasmic reticulum vesicle transporter N-terminal" evidence="10">
    <location>
        <begin position="2"/>
        <end position="41"/>
    </location>
</feature>
<evidence type="ECO:0000259" key="9">
    <source>
        <dbReference type="Pfam" id="PF07970"/>
    </source>
</evidence>
<protein>
    <recommendedName>
        <fullName evidence="7">Endoplasmic reticulum-Golgi intermediate compartment protein 3</fullName>
    </recommendedName>
</protein>
<feature type="transmembrane region" description="Helical" evidence="8">
    <location>
        <begin position="282"/>
        <end position="307"/>
    </location>
</feature>
<comment type="similarity">
    <text evidence="3">Belongs to the ERGIC family.</text>
</comment>